<evidence type="ECO:0000256" key="2">
    <source>
        <dbReference type="ARBA" id="ARBA00007520"/>
    </source>
</evidence>
<feature type="transmembrane region" description="Helical" evidence="8">
    <location>
        <begin position="49"/>
        <end position="69"/>
    </location>
</feature>
<evidence type="ECO:0000313" key="11">
    <source>
        <dbReference type="Proteomes" id="UP001595637"/>
    </source>
</evidence>
<dbReference type="PANTHER" id="PTHR42718">
    <property type="entry name" value="MAJOR FACILITATOR SUPERFAMILY MULTIDRUG TRANSPORTER MFSC"/>
    <property type="match status" value="1"/>
</dbReference>
<feature type="transmembrane region" description="Helical" evidence="8">
    <location>
        <begin position="290"/>
        <end position="309"/>
    </location>
</feature>
<dbReference type="Pfam" id="PF07690">
    <property type="entry name" value="MFS_1"/>
    <property type="match status" value="1"/>
</dbReference>
<feature type="transmembrane region" description="Helical" evidence="8">
    <location>
        <begin position="321"/>
        <end position="341"/>
    </location>
</feature>
<protein>
    <recommendedName>
        <fullName evidence="7">Quinolone resistance protein NorB</fullName>
    </recommendedName>
</protein>
<dbReference type="SUPFAM" id="SSF103473">
    <property type="entry name" value="MFS general substrate transporter"/>
    <property type="match status" value="1"/>
</dbReference>
<feature type="transmembrane region" description="Helical" evidence="8">
    <location>
        <begin position="347"/>
        <end position="369"/>
    </location>
</feature>
<dbReference type="InterPro" id="IPR036259">
    <property type="entry name" value="MFS_trans_sf"/>
</dbReference>
<feature type="transmembrane region" description="Helical" evidence="8">
    <location>
        <begin position="259"/>
        <end position="278"/>
    </location>
</feature>
<reference evidence="11" key="1">
    <citation type="journal article" date="2019" name="Int. J. Syst. Evol. Microbiol.">
        <title>The Global Catalogue of Microorganisms (GCM) 10K type strain sequencing project: providing services to taxonomists for standard genome sequencing and annotation.</title>
        <authorList>
            <consortium name="The Broad Institute Genomics Platform"/>
            <consortium name="The Broad Institute Genome Sequencing Center for Infectious Disease"/>
            <person name="Wu L."/>
            <person name="Ma J."/>
        </authorList>
    </citation>
    <scope>NUCLEOTIDE SEQUENCE [LARGE SCALE GENOMIC DNA]</scope>
    <source>
        <strain evidence="11">CCM 7756</strain>
    </source>
</reference>
<proteinExistence type="inferred from homology"/>
<keyword evidence="5 8" id="KW-1133">Transmembrane helix</keyword>
<dbReference type="PROSITE" id="PS50850">
    <property type="entry name" value="MFS"/>
    <property type="match status" value="1"/>
</dbReference>
<dbReference type="EMBL" id="JBHRVQ010000001">
    <property type="protein sequence ID" value="MFC3388714.1"/>
    <property type="molecule type" value="Genomic_DNA"/>
</dbReference>
<gene>
    <name evidence="10" type="ORF">ACFOEO_09050</name>
</gene>
<evidence type="ECO:0000256" key="5">
    <source>
        <dbReference type="ARBA" id="ARBA00022989"/>
    </source>
</evidence>
<dbReference type="InterPro" id="IPR011701">
    <property type="entry name" value="MFS"/>
</dbReference>
<dbReference type="Gene3D" id="1.20.1720.10">
    <property type="entry name" value="Multidrug resistance protein D"/>
    <property type="match status" value="1"/>
</dbReference>
<feature type="transmembrane region" description="Helical" evidence="8">
    <location>
        <begin position="167"/>
        <end position="185"/>
    </location>
</feature>
<feature type="transmembrane region" description="Helical" evidence="8">
    <location>
        <begin position="81"/>
        <end position="100"/>
    </location>
</feature>
<dbReference type="CDD" id="cd17321">
    <property type="entry name" value="MFS_MMR_MDR_like"/>
    <property type="match status" value="1"/>
</dbReference>
<keyword evidence="6 8" id="KW-0472">Membrane</keyword>
<feature type="transmembrane region" description="Helical" evidence="8">
    <location>
        <begin position="140"/>
        <end position="161"/>
    </location>
</feature>
<dbReference type="PRINTS" id="PR01036">
    <property type="entry name" value="TCRTETB"/>
</dbReference>
<organism evidence="10 11">
    <name type="scientific">Salinicoccus sesuvii</name>
    <dbReference type="NCBI Taxonomy" id="868281"/>
    <lineage>
        <taxon>Bacteria</taxon>
        <taxon>Bacillati</taxon>
        <taxon>Bacillota</taxon>
        <taxon>Bacilli</taxon>
        <taxon>Bacillales</taxon>
        <taxon>Staphylococcaceae</taxon>
        <taxon>Salinicoccus</taxon>
    </lineage>
</organism>
<dbReference type="PANTHER" id="PTHR42718:SF9">
    <property type="entry name" value="MAJOR FACILITATOR SUPERFAMILY MULTIDRUG TRANSPORTER MFSC"/>
    <property type="match status" value="1"/>
</dbReference>
<comment type="subcellular location">
    <subcellularLocation>
        <location evidence="1">Cell membrane</location>
        <topology evidence="1">Multi-pass membrane protein</topology>
    </subcellularLocation>
</comment>
<feature type="transmembrane region" description="Helical" evidence="8">
    <location>
        <begin position="381"/>
        <end position="406"/>
    </location>
</feature>
<keyword evidence="11" id="KW-1185">Reference proteome</keyword>
<feature type="transmembrane region" description="Helical" evidence="8">
    <location>
        <begin position="106"/>
        <end position="128"/>
    </location>
</feature>
<evidence type="ECO:0000256" key="1">
    <source>
        <dbReference type="ARBA" id="ARBA00004651"/>
    </source>
</evidence>
<keyword evidence="4 8" id="KW-0812">Transmembrane</keyword>
<feature type="domain" description="Major facilitator superfamily (MFS) profile" evidence="9">
    <location>
        <begin position="15"/>
        <end position="446"/>
    </location>
</feature>
<dbReference type="InterPro" id="IPR020846">
    <property type="entry name" value="MFS_dom"/>
</dbReference>
<keyword evidence="3" id="KW-0813">Transport</keyword>
<comment type="caution">
    <text evidence="10">The sequence shown here is derived from an EMBL/GenBank/DDBJ whole genome shotgun (WGS) entry which is preliminary data.</text>
</comment>
<dbReference type="RefSeq" id="WP_380654611.1">
    <property type="nucleotide sequence ID" value="NZ_JBHRVQ010000001.1"/>
</dbReference>
<feature type="transmembrane region" description="Helical" evidence="8">
    <location>
        <begin position="426"/>
        <end position="448"/>
    </location>
</feature>
<evidence type="ECO:0000256" key="3">
    <source>
        <dbReference type="ARBA" id="ARBA00022448"/>
    </source>
</evidence>
<evidence type="ECO:0000256" key="8">
    <source>
        <dbReference type="SAM" id="Phobius"/>
    </source>
</evidence>
<sequence>MVNTKDNMNDKKERLMYVLVFTLIISVMNATMFNVALPSISEEFALFPSQVSWITSSYLIVYAIASVIYGKLADKYTIIKLLTFGIVILTLGSVLGLVSVNYEMIIIARVIQATGAGVIPALGMILPVRYFSAEKRGRALGIVAVGLALGTALGPIIAGFMTTLINWRILFVIPPLLLFTLPLYKKFLNDKELESKRIDFIGGVVLASTVACFLLTLTQGKLLLFVVGVCLLGIFVYRIHKTPAPFIHPEIFKNKSYSLGLIIIFAATTISSGFPFIIPQLLASVNQMTPALIGVVMLPSAVVTASLGAKGGGLADRKGNSFLINVASLFLLVGLLSLSSLVGLSPVYIAIFLIFGVMGQSFMQIAIMNSISQTLSKDQSGIGMGLVSMIIFIANASATAIIGRVLNTGTQNFALNPLVQQNSSILYSNIFLVLAILLLFIIPAYRYVFER</sequence>
<evidence type="ECO:0000313" key="10">
    <source>
        <dbReference type="EMBL" id="MFC3388714.1"/>
    </source>
</evidence>
<evidence type="ECO:0000256" key="4">
    <source>
        <dbReference type="ARBA" id="ARBA00022692"/>
    </source>
</evidence>
<dbReference type="Gene3D" id="1.20.1250.20">
    <property type="entry name" value="MFS general substrate transporter like domains"/>
    <property type="match status" value="1"/>
</dbReference>
<feature type="transmembrane region" description="Helical" evidence="8">
    <location>
        <begin position="197"/>
        <end position="216"/>
    </location>
</feature>
<evidence type="ECO:0000259" key="9">
    <source>
        <dbReference type="PROSITE" id="PS50850"/>
    </source>
</evidence>
<name>A0ABV7N621_9STAP</name>
<accession>A0ABV7N621</accession>
<feature type="transmembrane region" description="Helical" evidence="8">
    <location>
        <begin position="15"/>
        <end position="37"/>
    </location>
</feature>
<feature type="transmembrane region" description="Helical" evidence="8">
    <location>
        <begin position="222"/>
        <end position="239"/>
    </location>
</feature>
<comment type="similarity">
    <text evidence="2">Belongs to the major facilitator superfamily. TCR/Tet family.</text>
</comment>
<evidence type="ECO:0000256" key="6">
    <source>
        <dbReference type="ARBA" id="ARBA00023136"/>
    </source>
</evidence>
<dbReference type="Proteomes" id="UP001595637">
    <property type="component" value="Unassembled WGS sequence"/>
</dbReference>
<evidence type="ECO:0000256" key="7">
    <source>
        <dbReference type="ARBA" id="ARBA00040594"/>
    </source>
</evidence>